<dbReference type="OrthoDB" id="6097776at2759"/>
<reference evidence="1" key="1">
    <citation type="submission" date="2022-03" db="EMBL/GenBank/DDBJ databases">
        <authorList>
            <person name="Martin C."/>
        </authorList>
    </citation>
    <scope>NUCLEOTIDE SEQUENCE</scope>
</reference>
<keyword evidence="2" id="KW-1185">Reference proteome</keyword>
<gene>
    <name evidence="1" type="ORF">OFUS_LOCUS5379</name>
</gene>
<dbReference type="Proteomes" id="UP000749559">
    <property type="component" value="Unassembled WGS sequence"/>
</dbReference>
<proteinExistence type="predicted"/>
<accession>A0A8S4NCC7</accession>
<organism evidence="1 2">
    <name type="scientific">Owenia fusiformis</name>
    <name type="common">Polychaete worm</name>
    <dbReference type="NCBI Taxonomy" id="6347"/>
    <lineage>
        <taxon>Eukaryota</taxon>
        <taxon>Metazoa</taxon>
        <taxon>Spiralia</taxon>
        <taxon>Lophotrochozoa</taxon>
        <taxon>Annelida</taxon>
        <taxon>Polychaeta</taxon>
        <taxon>Sedentaria</taxon>
        <taxon>Canalipalpata</taxon>
        <taxon>Sabellida</taxon>
        <taxon>Oweniida</taxon>
        <taxon>Oweniidae</taxon>
        <taxon>Owenia</taxon>
    </lineage>
</organism>
<evidence type="ECO:0008006" key="3">
    <source>
        <dbReference type="Google" id="ProtNLM"/>
    </source>
</evidence>
<dbReference type="SUPFAM" id="SSF56112">
    <property type="entry name" value="Protein kinase-like (PK-like)"/>
    <property type="match status" value="1"/>
</dbReference>
<dbReference type="EMBL" id="CAIIXF020000003">
    <property type="protein sequence ID" value="CAH1778468.1"/>
    <property type="molecule type" value="Genomic_DNA"/>
</dbReference>
<name>A0A8S4NCC7_OWEFU</name>
<sequence length="126" mass="14337">MKTALASKEEHPINFISHILCLIHSVEYVHYMGLLHNDIKTDNYCIIGKASLQPQPQAMFIPWDISHERSPRQGELSMTSSRKCTECACSRIETSDHPSLGAEFSWCEYGLNSDLFCRTNFECVPV</sequence>
<dbReference type="InterPro" id="IPR011009">
    <property type="entry name" value="Kinase-like_dom_sf"/>
</dbReference>
<comment type="caution">
    <text evidence="1">The sequence shown here is derived from an EMBL/GenBank/DDBJ whole genome shotgun (WGS) entry which is preliminary data.</text>
</comment>
<evidence type="ECO:0000313" key="1">
    <source>
        <dbReference type="EMBL" id="CAH1778468.1"/>
    </source>
</evidence>
<evidence type="ECO:0000313" key="2">
    <source>
        <dbReference type="Proteomes" id="UP000749559"/>
    </source>
</evidence>
<protein>
    <recommendedName>
        <fullName evidence="3">Protein kinase domain-containing protein</fullName>
    </recommendedName>
</protein>
<dbReference type="AlphaFoldDB" id="A0A8S4NCC7"/>